<dbReference type="Pfam" id="PF07332">
    <property type="entry name" value="Phage_holin_3_6"/>
    <property type="match status" value="1"/>
</dbReference>
<dbReference type="KEGG" id="acab:QRX50_31145"/>
<dbReference type="RefSeq" id="WP_285966682.1">
    <property type="nucleotide sequence ID" value="NZ_CP127294.1"/>
</dbReference>
<dbReference type="AlphaFoldDB" id="A0A9Y2I8S6"/>
<keyword evidence="3" id="KW-1185">Reference proteome</keyword>
<proteinExistence type="predicted"/>
<name>A0A9Y2I8S6_9PSEU</name>
<dbReference type="EMBL" id="CP127294">
    <property type="protein sequence ID" value="WIX75920.1"/>
    <property type="molecule type" value="Genomic_DNA"/>
</dbReference>
<keyword evidence="1" id="KW-1133">Transmembrane helix</keyword>
<feature type="transmembrane region" description="Helical" evidence="1">
    <location>
        <begin position="52"/>
        <end position="78"/>
    </location>
</feature>
<sequence>MTEEVQPIPPKERSFGELVSDLSDQVKRLVRDEVRLGVIELKQKSTRMGVGAGLFGAAGLVALFGAGALVAAAIMALALVLPGWASALVVAGALFVVAGISALVGRTQIKNATPPVPREAIEGVREDVEVVRQEVRS</sequence>
<keyword evidence="1" id="KW-0472">Membrane</keyword>
<keyword evidence="1" id="KW-0812">Transmembrane</keyword>
<reference evidence="2 3" key="1">
    <citation type="submission" date="2023-06" db="EMBL/GenBank/DDBJ databases">
        <authorList>
            <person name="Oyuntsetseg B."/>
            <person name="Kim S.B."/>
        </authorList>
    </citation>
    <scope>NUCLEOTIDE SEQUENCE [LARGE SCALE GENOMIC DNA]</scope>
    <source>
        <strain evidence="2 3">2-15</strain>
    </source>
</reference>
<accession>A0A9Y2I8S6</accession>
<protein>
    <submittedName>
        <fullName evidence="2">Phage holin family protein</fullName>
    </submittedName>
</protein>
<evidence type="ECO:0000313" key="2">
    <source>
        <dbReference type="EMBL" id="WIX75920.1"/>
    </source>
</evidence>
<feature type="transmembrane region" description="Helical" evidence="1">
    <location>
        <begin position="84"/>
        <end position="104"/>
    </location>
</feature>
<organism evidence="2 3">
    <name type="scientific">Amycolatopsis carbonis</name>
    <dbReference type="NCBI Taxonomy" id="715471"/>
    <lineage>
        <taxon>Bacteria</taxon>
        <taxon>Bacillati</taxon>
        <taxon>Actinomycetota</taxon>
        <taxon>Actinomycetes</taxon>
        <taxon>Pseudonocardiales</taxon>
        <taxon>Pseudonocardiaceae</taxon>
        <taxon>Amycolatopsis</taxon>
    </lineage>
</organism>
<dbReference type="InterPro" id="IPR009937">
    <property type="entry name" value="Phage_holin_3_6"/>
</dbReference>
<dbReference type="Proteomes" id="UP001236014">
    <property type="component" value="Chromosome"/>
</dbReference>
<evidence type="ECO:0000313" key="3">
    <source>
        <dbReference type="Proteomes" id="UP001236014"/>
    </source>
</evidence>
<evidence type="ECO:0000256" key="1">
    <source>
        <dbReference type="SAM" id="Phobius"/>
    </source>
</evidence>
<gene>
    <name evidence="2" type="ORF">QRX50_31145</name>
</gene>